<reference evidence="1" key="1">
    <citation type="thesis" date="2020" institute="ProQuest LLC" country="789 East Eisenhower Parkway, Ann Arbor, MI, USA">
        <title>Comparative Genomics and Chromosome Evolution.</title>
        <authorList>
            <person name="Mudd A.B."/>
        </authorList>
    </citation>
    <scope>NUCLEOTIDE SEQUENCE</scope>
    <source>
        <strain evidence="1">HN-11 Male</strain>
        <tissue evidence="1">Kidney and liver</tissue>
    </source>
</reference>
<comment type="caution">
    <text evidence="1">The sequence shown here is derived from an EMBL/GenBank/DDBJ whole genome shotgun (WGS) entry which is preliminary data.</text>
</comment>
<proteinExistence type="predicted"/>
<organism evidence="1 2">
    <name type="scientific">Eleutherodactylus coqui</name>
    <name type="common">Puerto Rican coqui</name>
    <dbReference type="NCBI Taxonomy" id="57060"/>
    <lineage>
        <taxon>Eukaryota</taxon>
        <taxon>Metazoa</taxon>
        <taxon>Chordata</taxon>
        <taxon>Craniata</taxon>
        <taxon>Vertebrata</taxon>
        <taxon>Euteleostomi</taxon>
        <taxon>Amphibia</taxon>
        <taxon>Batrachia</taxon>
        <taxon>Anura</taxon>
        <taxon>Neobatrachia</taxon>
        <taxon>Hyloidea</taxon>
        <taxon>Eleutherodactylidae</taxon>
        <taxon>Eleutherodactylinae</taxon>
        <taxon>Eleutherodactylus</taxon>
        <taxon>Eleutherodactylus</taxon>
    </lineage>
</organism>
<dbReference type="AlphaFoldDB" id="A0A8J6K278"/>
<protein>
    <submittedName>
        <fullName evidence="1">Uncharacterized protein</fullName>
    </submittedName>
</protein>
<sequence>MNVRHTNDEQVEGSQWFLAPAGKMVPNRVCSLQYTLHISLCYGAVVHGEGHRSWRPASSHTSCPSGIMLCHWFLGLFSVGGSSQLFFSRATFWFFLSNLISP</sequence>
<dbReference type="EMBL" id="WNTK01000010">
    <property type="protein sequence ID" value="KAG9476857.1"/>
    <property type="molecule type" value="Genomic_DNA"/>
</dbReference>
<dbReference type="Proteomes" id="UP000770717">
    <property type="component" value="Unassembled WGS sequence"/>
</dbReference>
<evidence type="ECO:0000313" key="1">
    <source>
        <dbReference type="EMBL" id="KAG9476857.1"/>
    </source>
</evidence>
<evidence type="ECO:0000313" key="2">
    <source>
        <dbReference type="Proteomes" id="UP000770717"/>
    </source>
</evidence>
<keyword evidence="2" id="KW-1185">Reference proteome</keyword>
<accession>A0A8J6K278</accession>
<gene>
    <name evidence="1" type="ORF">GDO78_002315</name>
</gene>
<name>A0A8J6K278_ELECQ</name>